<evidence type="ECO:0000259" key="4">
    <source>
        <dbReference type="SMART" id="SM00563"/>
    </source>
</evidence>
<reference key="1">
    <citation type="submission" date="2010-11" db="EMBL/GenBank/DDBJ databases">
        <title>The complete genome of chromosome of Calditerrivibrio nitroreducens DSM 19672.</title>
        <authorList>
            <consortium name="US DOE Joint Genome Institute (JGI-PGF)"/>
            <person name="Lucas S."/>
            <person name="Copeland A."/>
            <person name="Lapidus A."/>
            <person name="Bruce D."/>
            <person name="Goodwin L."/>
            <person name="Pitluck S."/>
            <person name="Kyrpides N."/>
            <person name="Mavromatis K."/>
            <person name="Ivanova N."/>
            <person name="Mikhailova N."/>
            <person name="Zeytun A."/>
            <person name="Brettin T."/>
            <person name="Detter J.C."/>
            <person name="Tapia R."/>
            <person name="Han C."/>
            <person name="Land M."/>
            <person name="Hauser L."/>
            <person name="Markowitz V."/>
            <person name="Cheng J.-F."/>
            <person name="Hugenholtz P."/>
            <person name="Woyke T."/>
            <person name="Wu D."/>
            <person name="Spring S."/>
            <person name="Schroeder M."/>
            <person name="Brambilla E."/>
            <person name="Klenk H.-P."/>
            <person name="Eisen J.A."/>
        </authorList>
    </citation>
    <scope>NUCLEOTIDE SEQUENCE [LARGE SCALE GENOMIC DNA]</scope>
    <source>
        <strain>DSM 19672</strain>
    </source>
</reference>
<dbReference type="RefSeq" id="WP_013451224.1">
    <property type="nucleotide sequence ID" value="NC_014758.1"/>
</dbReference>
<dbReference type="PANTHER" id="PTHR10434">
    <property type="entry name" value="1-ACYL-SN-GLYCEROL-3-PHOSPHATE ACYLTRANSFERASE"/>
    <property type="match status" value="1"/>
</dbReference>
<evidence type="ECO:0000256" key="3">
    <source>
        <dbReference type="ARBA" id="ARBA00023315"/>
    </source>
</evidence>
<keyword evidence="3 5" id="KW-0012">Acyltransferase</keyword>
<reference evidence="5 6" key="2">
    <citation type="journal article" date="2011" name="Stand. Genomic Sci.">
        <title>Complete genome sequence of Calditerrivibrio nitroreducens type strain (Yu37-1).</title>
        <authorList>
            <person name="Pitluck S."/>
            <person name="Sikorski J."/>
            <person name="Zeytun A."/>
            <person name="Lapidus A."/>
            <person name="Nolan M."/>
            <person name="Lucas S."/>
            <person name="Hammon N."/>
            <person name="Deshpande S."/>
            <person name="Cheng J.F."/>
            <person name="Tapia R."/>
            <person name="Han C."/>
            <person name="Goodwin L."/>
            <person name="Liolios K."/>
            <person name="Pagani I."/>
            <person name="Ivanova N."/>
            <person name="Mavromatis K."/>
            <person name="Pati A."/>
            <person name="Chen A."/>
            <person name="Palaniappan K."/>
            <person name="Hauser L."/>
            <person name="Chang Y.J."/>
            <person name="Jeffries C.D."/>
            <person name="Detter J.C."/>
            <person name="Brambilla E."/>
            <person name="Djao O.D."/>
            <person name="Rohde M."/>
            <person name="Spring S."/>
            <person name="Goker M."/>
            <person name="Woyke T."/>
            <person name="Bristow J."/>
            <person name="Eisen J.A."/>
            <person name="Markowitz V."/>
            <person name="Hugenholtz P."/>
            <person name="Kyrpides N.C."/>
            <person name="Klenk H.P."/>
            <person name="Land M."/>
        </authorList>
    </citation>
    <scope>NUCLEOTIDE SEQUENCE [LARGE SCALE GENOMIC DNA]</scope>
    <source>
        <strain evidence="6">DSM 19672 / NBRC 101217 / Yu37-1</strain>
    </source>
</reference>
<dbReference type="SUPFAM" id="SSF69593">
    <property type="entry name" value="Glycerol-3-phosphate (1)-acyltransferase"/>
    <property type="match status" value="1"/>
</dbReference>
<dbReference type="EMBL" id="CP002347">
    <property type="protein sequence ID" value="ADR19012.1"/>
    <property type="molecule type" value="Genomic_DNA"/>
</dbReference>
<name>E4TI96_CALNY</name>
<dbReference type="eggNOG" id="COG0204">
    <property type="taxonomic scope" value="Bacteria"/>
</dbReference>
<dbReference type="AlphaFoldDB" id="E4TI96"/>
<evidence type="ECO:0000313" key="5">
    <source>
        <dbReference type="EMBL" id="ADR19012.1"/>
    </source>
</evidence>
<keyword evidence="6" id="KW-1185">Reference proteome</keyword>
<protein>
    <submittedName>
        <fullName evidence="5">Phospholipid/glycerol acyltransferase</fullName>
    </submittedName>
</protein>
<gene>
    <name evidence="5" type="ordered locus">Calni_1101</name>
</gene>
<organism evidence="5 6">
    <name type="scientific">Calditerrivibrio nitroreducens (strain DSM 19672 / NBRC 101217 / Yu37-1)</name>
    <dbReference type="NCBI Taxonomy" id="768670"/>
    <lineage>
        <taxon>Bacteria</taxon>
        <taxon>Pseudomonadati</taxon>
        <taxon>Deferribacterota</taxon>
        <taxon>Deferribacteres</taxon>
        <taxon>Deferribacterales</taxon>
        <taxon>Calditerrivibrionaceae</taxon>
    </lineage>
</organism>
<dbReference type="Proteomes" id="UP000007039">
    <property type="component" value="Chromosome"/>
</dbReference>
<dbReference type="SMART" id="SM00563">
    <property type="entry name" value="PlsC"/>
    <property type="match status" value="1"/>
</dbReference>
<proteinExistence type="predicted"/>
<feature type="domain" description="Phospholipid/glycerol acyltransferase" evidence="4">
    <location>
        <begin position="93"/>
        <end position="210"/>
    </location>
</feature>
<dbReference type="PANTHER" id="PTHR10434:SF40">
    <property type="entry name" value="1-ACYL-SN-GLYCEROL-3-PHOSPHATE ACYLTRANSFERASE"/>
    <property type="match status" value="1"/>
</dbReference>
<keyword evidence="2 5" id="KW-0808">Transferase</keyword>
<dbReference type="InterPro" id="IPR002123">
    <property type="entry name" value="Plipid/glycerol_acylTrfase"/>
</dbReference>
<dbReference type="CDD" id="cd07989">
    <property type="entry name" value="LPLAT_AGPAT-like"/>
    <property type="match status" value="1"/>
</dbReference>
<accession>E4TI96</accession>
<dbReference type="KEGG" id="cni:Calni_1101"/>
<dbReference type="GO" id="GO:0006654">
    <property type="term" value="P:phosphatidic acid biosynthetic process"/>
    <property type="evidence" value="ECO:0007669"/>
    <property type="project" value="TreeGrafter"/>
</dbReference>
<evidence type="ECO:0000256" key="1">
    <source>
        <dbReference type="ARBA" id="ARBA00005189"/>
    </source>
</evidence>
<dbReference type="HOGENOM" id="CLU_088175_0_0_0"/>
<dbReference type="Pfam" id="PF01553">
    <property type="entry name" value="Acyltransferase"/>
    <property type="match status" value="1"/>
</dbReference>
<dbReference type="STRING" id="768670.Calni_1101"/>
<comment type="pathway">
    <text evidence="1">Lipid metabolism.</text>
</comment>
<evidence type="ECO:0000256" key="2">
    <source>
        <dbReference type="ARBA" id="ARBA00022679"/>
    </source>
</evidence>
<evidence type="ECO:0000313" key="6">
    <source>
        <dbReference type="Proteomes" id="UP000007039"/>
    </source>
</evidence>
<dbReference type="GO" id="GO:0003841">
    <property type="term" value="F:1-acylglycerol-3-phosphate O-acyltransferase activity"/>
    <property type="evidence" value="ECO:0007669"/>
    <property type="project" value="TreeGrafter"/>
</dbReference>
<sequence length="276" mass="31718">MENFKLEYKYIKGNYVTPDNVKVSLFARIFPSVYFYYRILTLILHGSKLARAGKYDLHQWMVSSFRALDIIEKTGIKVRIDGVENIQKTDKPAVFVANHMSTAETFLLPSIIVPFKPVTYVLKESLMKVPFFKDILNARDPIVVTRDNPREDFKIVMEKGVKHLNEGMSVIVFPQTTRTTSFYEKQFNSMGVKLAKKAGVPIIPIALKTDAWSNGKFIKDLGKIHTDRDMRFVIGEPIEIKGKGDEEHQMVIDFIKKHLTQWGVIVERNDGKMESN</sequence>